<comment type="caution">
    <text evidence="2">The sequence shown here is derived from an EMBL/GenBank/DDBJ whole genome shotgun (WGS) entry which is preliminary data.</text>
</comment>
<evidence type="ECO:0000313" key="3">
    <source>
        <dbReference type="Proteomes" id="UP001139028"/>
    </source>
</evidence>
<proteinExistence type="predicted"/>
<dbReference type="Proteomes" id="UP001139028">
    <property type="component" value="Unassembled WGS sequence"/>
</dbReference>
<reference evidence="2" key="1">
    <citation type="journal article" date="2022" name="Arch. Microbiol.">
        <title>Microbulbifer okhotskensis sp. nov., isolated from a deep bottom sediment of the Okhotsk Sea.</title>
        <authorList>
            <person name="Romanenko L."/>
            <person name="Kurilenko V."/>
            <person name="Otstavnykh N."/>
            <person name="Velansky P."/>
            <person name="Isaeva M."/>
            <person name="Mikhailov V."/>
        </authorList>
    </citation>
    <scope>NUCLEOTIDE SEQUENCE</scope>
    <source>
        <strain evidence="2">OS29</strain>
    </source>
</reference>
<feature type="compositionally biased region" description="Basic residues" evidence="1">
    <location>
        <begin position="55"/>
        <end position="64"/>
    </location>
</feature>
<organism evidence="2 3">
    <name type="scientific">Microbulbifer okhotskensis</name>
    <dbReference type="NCBI Taxonomy" id="2926617"/>
    <lineage>
        <taxon>Bacteria</taxon>
        <taxon>Pseudomonadati</taxon>
        <taxon>Pseudomonadota</taxon>
        <taxon>Gammaproteobacteria</taxon>
        <taxon>Cellvibrionales</taxon>
        <taxon>Microbulbiferaceae</taxon>
        <taxon>Microbulbifer</taxon>
    </lineage>
</organism>
<evidence type="ECO:0000256" key="1">
    <source>
        <dbReference type="SAM" id="MobiDB-lite"/>
    </source>
</evidence>
<feature type="compositionally biased region" description="Basic and acidic residues" evidence="1">
    <location>
        <begin position="1"/>
        <end position="27"/>
    </location>
</feature>
<dbReference type="RefSeq" id="WP_252465675.1">
    <property type="nucleotide sequence ID" value="NZ_JALBWM010000022.1"/>
</dbReference>
<dbReference type="EMBL" id="JALBWM010000022">
    <property type="protein sequence ID" value="MCO1334163.1"/>
    <property type="molecule type" value="Genomic_DNA"/>
</dbReference>
<sequence>MGKIIRKEHSKENPIDNRDIDFTKADELSDEDIEERAKSDPDSLPFTEEEIKEVKIRRRNRDND</sequence>
<protein>
    <recommendedName>
        <fullName evidence="4">YfhD-like protein</fullName>
    </recommendedName>
</protein>
<name>A0A9X2ER18_9GAMM</name>
<feature type="region of interest" description="Disordered" evidence="1">
    <location>
        <begin position="1"/>
        <end position="64"/>
    </location>
</feature>
<accession>A0A9X2ER18</accession>
<gene>
    <name evidence="2" type="ORF">MO867_07375</name>
</gene>
<evidence type="ECO:0000313" key="2">
    <source>
        <dbReference type="EMBL" id="MCO1334163.1"/>
    </source>
</evidence>
<dbReference type="AlphaFoldDB" id="A0A9X2ER18"/>
<evidence type="ECO:0008006" key="4">
    <source>
        <dbReference type="Google" id="ProtNLM"/>
    </source>
</evidence>
<keyword evidence="3" id="KW-1185">Reference proteome</keyword>